<dbReference type="InterPro" id="IPR036388">
    <property type="entry name" value="WH-like_DNA-bd_sf"/>
</dbReference>
<gene>
    <name evidence="2" type="ORF">BJY16_002163</name>
</gene>
<dbReference type="AlphaFoldDB" id="A0A7W7GUT4"/>
<accession>A0A7W7GUT4</accession>
<comment type="caution">
    <text evidence="2">The sequence shown here is derived from an EMBL/GenBank/DDBJ whole genome shotgun (WGS) entry which is preliminary data.</text>
</comment>
<dbReference type="GO" id="GO:0003700">
    <property type="term" value="F:DNA-binding transcription factor activity"/>
    <property type="evidence" value="ECO:0007669"/>
    <property type="project" value="InterPro"/>
</dbReference>
<reference evidence="2 3" key="1">
    <citation type="submission" date="2020-08" db="EMBL/GenBank/DDBJ databases">
        <title>Sequencing the genomes of 1000 actinobacteria strains.</title>
        <authorList>
            <person name="Klenk H.-P."/>
        </authorList>
    </citation>
    <scope>NUCLEOTIDE SEQUENCE [LARGE SCALE GENOMIC DNA]</scope>
    <source>
        <strain evidence="2 3">DSM 45809</strain>
    </source>
</reference>
<name>A0A7W7GUT4_9ACTN</name>
<sequence>MPRRLQELRLAITAANTDLAHSLGRAPTVADIAERLEISEEDVLEGLEGALAYNATRPVDPGERRG</sequence>
<dbReference type="SUPFAM" id="SSF88659">
    <property type="entry name" value="Sigma3 and sigma4 domains of RNA polymerase sigma factors"/>
    <property type="match status" value="1"/>
</dbReference>
<dbReference type="EMBL" id="JACHNB010000001">
    <property type="protein sequence ID" value="MBB4738704.1"/>
    <property type="molecule type" value="Genomic_DNA"/>
</dbReference>
<dbReference type="Gene3D" id="1.10.10.10">
    <property type="entry name" value="Winged helix-like DNA-binding domain superfamily/Winged helix DNA-binding domain"/>
    <property type="match status" value="1"/>
</dbReference>
<evidence type="ECO:0000259" key="1">
    <source>
        <dbReference type="Pfam" id="PF04539"/>
    </source>
</evidence>
<keyword evidence="2" id="KW-0804">Transcription</keyword>
<organism evidence="2 3">
    <name type="scientific">Actinoplanes octamycinicus</name>
    <dbReference type="NCBI Taxonomy" id="135948"/>
    <lineage>
        <taxon>Bacteria</taxon>
        <taxon>Bacillati</taxon>
        <taxon>Actinomycetota</taxon>
        <taxon>Actinomycetes</taxon>
        <taxon>Micromonosporales</taxon>
        <taxon>Micromonosporaceae</taxon>
        <taxon>Actinoplanes</taxon>
    </lineage>
</organism>
<keyword evidence="2" id="KW-0240">DNA-directed RNA polymerase</keyword>
<dbReference type="Proteomes" id="UP000546162">
    <property type="component" value="Unassembled WGS sequence"/>
</dbReference>
<dbReference type="GO" id="GO:0006352">
    <property type="term" value="P:DNA-templated transcription initiation"/>
    <property type="evidence" value="ECO:0007669"/>
    <property type="project" value="InterPro"/>
</dbReference>
<protein>
    <submittedName>
        <fullName evidence="2">DNA-directed RNA polymerase specialized sigma subunit</fullName>
    </submittedName>
</protein>
<dbReference type="GO" id="GO:0000428">
    <property type="term" value="C:DNA-directed RNA polymerase complex"/>
    <property type="evidence" value="ECO:0007669"/>
    <property type="project" value="UniProtKB-KW"/>
</dbReference>
<dbReference type="Pfam" id="PF04539">
    <property type="entry name" value="Sigma70_r3"/>
    <property type="match status" value="1"/>
</dbReference>
<evidence type="ECO:0000313" key="3">
    <source>
        <dbReference type="Proteomes" id="UP000546162"/>
    </source>
</evidence>
<dbReference type="InterPro" id="IPR013324">
    <property type="entry name" value="RNA_pol_sigma_r3/r4-like"/>
</dbReference>
<proteinExistence type="predicted"/>
<dbReference type="InterPro" id="IPR007624">
    <property type="entry name" value="RNA_pol_sigma70_r3"/>
</dbReference>
<keyword evidence="3" id="KW-1185">Reference proteome</keyword>
<feature type="domain" description="RNA polymerase sigma-70 region 3" evidence="1">
    <location>
        <begin position="7"/>
        <end position="54"/>
    </location>
</feature>
<evidence type="ECO:0000313" key="2">
    <source>
        <dbReference type="EMBL" id="MBB4738704.1"/>
    </source>
</evidence>